<dbReference type="PANTHER" id="PTHR13767:SF2">
    <property type="entry name" value="PSEUDOURIDYLATE SYNTHASE TRUB1"/>
    <property type="match status" value="1"/>
</dbReference>
<dbReference type="Pfam" id="PF01509">
    <property type="entry name" value="TruB_N"/>
    <property type="match status" value="1"/>
</dbReference>
<dbReference type="PANTHER" id="PTHR13767">
    <property type="entry name" value="TRNA-PSEUDOURIDINE SYNTHASE"/>
    <property type="match status" value="1"/>
</dbReference>
<evidence type="ECO:0000256" key="5">
    <source>
        <dbReference type="HAMAP-Rule" id="MF_01080"/>
    </source>
</evidence>
<name>A0A0R1S4W5_9LACO</name>
<comment type="similarity">
    <text evidence="2 5">Belongs to the pseudouridine synthase TruB family. Type 1 subfamily.</text>
</comment>
<dbReference type="GO" id="GO:0031119">
    <property type="term" value="P:tRNA pseudouridine synthesis"/>
    <property type="evidence" value="ECO:0007669"/>
    <property type="project" value="UniProtKB-UniRule"/>
</dbReference>
<dbReference type="EMBL" id="AZFB01000001">
    <property type="protein sequence ID" value="KRL64031.1"/>
    <property type="molecule type" value="Genomic_DNA"/>
</dbReference>
<comment type="caution">
    <text evidence="8">The sequence shown here is derived from an EMBL/GenBank/DDBJ whole genome shotgun (WGS) entry which is preliminary data.</text>
</comment>
<keyword evidence="4 5" id="KW-0413">Isomerase</keyword>
<dbReference type="GO" id="GO:0160148">
    <property type="term" value="F:tRNA pseudouridine(55) synthase activity"/>
    <property type="evidence" value="ECO:0007669"/>
    <property type="project" value="UniProtKB-EC"/>
</dbReference>
<dbReference type="HAMAP" id="MF_01080">
    <property type="entry name" value="TruB_bact"/>
    <property type="match status" value="1"/>
</dbReference>
<feature type="active site" description="Nucleophile" evidence="5">
    <location>
        <position position="26"/>
    </location>
</feature>
<reference evidence="8 9" key="1">
    <citation type="journal article" date="2015" name="Genome Announc.">
        <title>Expanding the biotechnology potential of lactobacilli through comparative genomics of 213 strains and associated genera.</title>
        <authorList>
            <person name="Sun Z."/>
            <person name="Harris H.M."/>
            <person name="McCann A."/>
            <person name="Guo C."/>
            <person name="Argimon S."/>
            <person name="Zhang W."/>
            <person name="Yang X."/>
            <person name="Jeffery I.B."/>
            <person name="Cooney J.C."/>
            <person name="Kagawa T.F."/>
            <person name="Liu W."/>
            <person name="Song Y."/>
            <person name="Salvetti E."/>
            <person name="Wrobel A."/>
            <person name="Rasinkangas P."/>
            <person name="Parkhill J."/>
            <person name="Rea M.C."/>
            <person name="O'Sullivan O."/>
            <person name="Ritari J."/>
            <person name="Douillard F.P."/>
            <person name="Paul Ross R."/>
            <person name="Yang R."/>
            <person name="Briner A.E."/>
            <person name="Felis G.E."/>
            <person name="de Vos W.M."/>
            <person name="Barrangou R."/>
            <person name="Klaenhammer T.R."/>
            <person name="Caufield P.W."/>
            <person name="Cui Y."/>
            <person name="Zhang H."/>
            <person name="O'Toole P.W."/>
        </authorList>
    </citation>
    <scope>NUCLEOTIDE SEQUENCE [LARGE SCALE GENOMIC DNA]</scope>
    <source>
        <strain evidence="8 9">DSM 15354</strain>
    </source>
</reference>
<comment type="catalytic activity">
    <reaction evidence="1 5">
        <text>uridine(55) in tRNA = pseudouridine(55) in tRNA</text>
        <dbReference type="Rhea" id="RHEA:42532"/>
        <dbReference type="Rhea" id="RHEA-COMP:10101"/>
        <dbReference type="Rhea" id="RHEA-COMP:10102"/>
        <dbReference type="ChEBI" id="CHEBI:65314"/>
        <dbReference type="ChEBI" id="CHEBI:65315"/>
        <dbReference type="EC" id="5.4.99.25"/>
    </reaction>
</comment>
<feature type="domain" description="Pseudouridine synthase II N-terminal" evidence="6">
    <location>
        <begin position="11"/>
        <end position="165"/>
    </location>
</feature>
<organism evidence="8 9">
    <name type="scientific">Lactobacillus psittaci DSM 15354</name>
    <dbReference type="NCBI Taxonomy" id="1122152"/>
    <lineage>
        <taxon>Bacteria</taxon>
        <taxon>Bacillati</taxon>
        <taxon>Bacillota</taxon>
        <taxon>Bacilli</taxon>
        <taxon>Lactobacillales</taxon>
        <taxon>Lactobacillaceae</taxon>
        <taxon>Lactobacillus</taxon>
    </lineage>
</organism>
<keyword evidence="9" id="KW-1185">Reference proteome</keyword>
<dbReference type="InterPro" id="IPR032819">
    <property type="entry name" value="TruB_C"/>
</dbReference>
<protein>
    <recommendedName>
        <fullName evidence="5">tRNA pseudouridine synthase B</fullName>
        <ecNumber evidence="5">5.4.99.25</ecNumber>
    </recommendedName>
    <alternativeName>
        <fullName evidence="5">tRNA pseudouridine(55) synthase</fullName>
        <shortName evidence="5">Psi55 synthase</shortName>
    </alternativeName>
    <alternativeName>
        <fullName evidence="5">tRNA pseudouridylate synthase</fullName>
    </alternativeName>
    <alternativeName>
        <fullName evidence="5">tRNA-uridine isomerase</fullName>
    </alternativeName>
</protein>
<evidence type="ECO:0000259" key="7">
    <source>
        <dbReference type="Pfam" id="PF16198"/>
    </source>
</evidence>
<evidence type="ECO:0000256" key="4">
    <source>
        <dbReference type="ARBA" id="ARBA00023235"/>
    </source>
</evidence>
<evidence type="ECO:0000256" key="1">
    <source>
        <dbReference type="ARBA" id="ARBA00000385"/>
    </source>
</evidence>
<evidence type="ECO:0000313" key="8">
    <source>
        <dbReference type="EMBL" id="KRL64031.1"/>
    </source>
</evidence>
<dbReference type="InterPro" id="IPR014780">
    <property type="entry name" value="tRNA_psdUridine_synth_TruB"/>
</dbReference>
<gene>
    <name evidence="5" type="primary">truB</name>
    <name evidence="8" type="ORF">FC23_GL000279</name>
</gene>
<evidence type="ECO:0000256" key="2">
    <source>
        <dbReference type="ARBA" id="ARBA00005642"/>
    </source>
</evidence>
<sequence length="284" mass="31967">MTSGDVVYKLRKILKTRKIGHAGTLDPEVEGVLPIAIGQATKLIELMHEKPKAYEGSGLFGFSTDSYDLDGKKLAEKELNSPYTAEQIQDGMNSFLGKIEQVPPIYSAVKVNGKRLYEYAREGIEVERPVRQVEVTGYDLIGQPKFEHGQESFDFKIKCSKGTYVRSLVNDLGDKLGCPAVMTYLKRTSSSGFDLSSVVKLEELENKPELAKKVILPIDSFFSDYIKYDLTATEWKKVMNGNTILINSDAKKLALRYNKVVKAIYRKDENGYRPELMLLQNEGM</sequence>
<dbReference type="EC" id="5.4.99.25" evidence="5"/>
<dbReference type="GO" id="GO:0003723">
    <property type="term" value="F:RNA binding"/>
    <property type="evidence" value="ECO:0007669"/>
    <property type="project" value="InterPro"/>
</dbReference>
<dbReference type="Proteomes" id="UP000051931">
    <property type="component" value="Unassembled WGS sequence"/>
</dbReference>
<dbReference type="AlphaFoldDB" id="A0A0R1S4W5"/>
<dbReference type="Pfam" id="PF16198">
    <property type="entry name" value="TruB_C_2"/>
    <property type="match status" value="1"/>
</dbReference>
<dbReference type="InterPro" id="IPR002501">
    <property type="entry name" value="PsdUridine_synth_N"/>
</dbReference>
<dbReference type="PATRIC" id="fig|1122152.4.peg.283"/>
<proteinExistence type="inferred from homology"/>
<dbReference type="NCBIfam" id="TIGR00431">
    <property type="entry name" value="TruB"/>
    <property type="match status" value="1"/>
</dbReference>
<evidence type="ECO:0000256" key="3">
    <source>
        <dbReference type="ARBA" id="ARBA00022694"/>
    </source>
</evidence>
<dbReference type="InterPro" id="IPR020103">
    <property type="entry name" value="PsdUridine_synth_cat_dom_sf"/>
</dbReference>
<dbReference type="SUPFAM" id="SSF55120">
    <property type="entry name" value="Pseudouridine synthase"/>
    <property type="match status" value="1"/>
</dbReference>
<dbReference type="CDD" id="cd02573">
    <property type="entry name" value="PseudoU_synth_EcTruB"/>
    <property type="match status" value="1"/>
</dbReference>
<accession>A0A0R1S4W5</accession>
<dbReference type="eggNOG" id="COG0130">
    <property type="taxonomic scope" value="Bacteria"/>
</dbReference>
<comment type="function">
    <text evidence="5">Responsible for synthesis of pseudouridine from uracil-55 in the psi GC loop of transfer RNAs.</text>
</comment>
<dbReference type="GO" id="GO:1990481">
    <property type="term" value="P:mRNA pseudouridine synthesis"/>
    <property type="evidence" value="ECO:0007669"/>
    <property type="project" value="TreeGrafter"/>
</dbReference>
<evidence type="ECO:0000313" key="9">
    <source>
        <dbReference type="Proteomes" id="UP000051931"/>
    </source>
</evidence>
<dbReference type="Gene3D" id="3.30.2350.10">
    <property type="entry name" value="Pseudouridine synthase"/>
    <property type="match status" value="1"/>
</dbReference>
<dbReference type="STRING" id="1122152.GCA_000425905_00399"/>
<keyword evidence="3 5" id="KW-0819">tRNA processing</keyword>
<evidence type="ECO:0000259" key="6">
    <source>
        <dbReference type="Pfam" id="PF01509"/>
    </source>
</evidence>
<feature type="domain" description="tRNA pseudouridylate synthase B C-terminal" evidence="7">
    <location>
        <begin position="166"/>
        <end position="221"/>
    </location>
</feature>